<evidence type="ECO:0000313" key="2">
    <source>
        <dbReference type="Proteomes" id="UP000319771"/>
    </source>
</evidence>
<dbReference type="EMBL" id="VBPB01000107">
    <property type="protein sequence ID" value="TMQ72457.1"/>
    <property type="molecule type" value="Genomic_DNA"/>
</dbReference>
<dbReference type="SUPFAM" id="SSF48452">
    <property type="entry name" value="TPR-like"/>
    <property type="match status" value="1"/>
</dbReference>
<dbReference type="PROSITE" id="PS50293">
    <property type="entry name" value="TPR_REGION"/>
    <property type="match status" value="1"/>
</dbReference>
<proteinExistence type="predicted"/>
<organism evidence="1 2">
    <name type="scientific">Eiseniibacteriota bacterium</name>
    <dbReference type="NCBI Taxonomy" id="2212470"/>
    <lineage>
        <taxon>Bacteria</taxon>
        <taxon>Candidatus Eiseniibacteriota</taxon>
    </lineage>
</organism>
<comment type="caution">
    <text evidence="1">The sequence shown here is derived from an EMBL/GenBank/DDBJ whole genome shotgun (WGS) entry which is preliminary data.</text>
</comment>
<sequence>MRARVLALATIGLAVVLCGGCGRHSTPNPTPNPTPNSAADPQARAQLLIESGNQAFVAGDFGLAARRYAAAAVIKKDDPAAYYGLGMALSKLGRDEDARAAYARARALSRR</sequence>
<reference evidence="1 2" key="1">
    <citation type="journal article" date="2019" name="Nat. Microbiol.">
        <title>Mediterranean grassland soil C-N compound turnover is dependent on rainfall and depth, and is mediated by genomically divergent microorganisms.</title>
        <authorList>
            <person name="Diamond S."/>
            <person name="Andeer P.F."/>
            <person name="Li Z."/>
            <person name="Crits-Christoph A."/>
            <person name="Burstein D."/>
            <person name="Anantharaman K."/>
            <person name="Lane K.R."/>
            <person name="Thomas B.C."/>
            <person name="Pan C."/>
            <person name="Northen T.R."/>
            <person name="Banfield J.F."/>
        </authorList>
    </citation>
    <scope>NUCLEOTIDE SEQUENCE [LARGE SCALE GENOMIC DNA]</scope>
    <source>
        <strain evidence="1">WS_11</strain>
    </source>
</reference>
<dbReference type="AlphaFoldDB" id="A0A538U9C3"/>
<dbReference type="Gene3D" id="1.25.40.10">
    <property type="entry name" value="Tetratricopeptide repeat domain"/>
    <property type="match status" value="1"/>
</dbReference>
<name>A0A538U9C3_UNCEI</name>
<gene>
    <name evidence="1" type="ORF">E6K81_07350</name>
</gene>
<evidence type="ECO:0000313" key="1">
    <source>
        <dbReference type="EMBL" id="TMQ72457.1"/>
    </source>
</evidence>
<protein>
    <submittedName>
        <fullName evidence="1">Uncharacterized protein</fullName>
    </submittedName>
</protein>
<dbReference type="Proteomes" id="UP000319771">
    <property type="component" value="Unassembled WGS sequence"/>
</dbReference>
<dbReference type="InterPro" id="IPR011990">
    <property type="entry name" value="TPR-like_helical_dom_sf"/>
</dbReference>
<accession>A0A538U9C3</accession>